<keyword evidence="3" id="KW-0813">Transport</keyword>
<dbReference type="GO" id="GO:0005886">
    <property type="term" value="C:plasma membrane"/>
    <property type="evidence" value="ECO:0007669"/>
    <property type="project" value="UniProtKB-SubCell"/>
</dbReference>
<feature type="transmembrane region" description="Helical" evidence="8">
    <location>
        <begin position="33"/>
        <end position="59"/>
    </location>
</feature>
<keyword evidence="4" id="KW-1003">Cell membrane</keyword>
<dbReference type="EMBL" id="LR590464">
    <property type="protein sequence ID" value="VTP69280.1"/>
    <property type="molecule type" value="Genomic_DNA"/>
</dbReference>
<evidence type="ECO:0000256" key="3">
    <source>
        <dbReference type="ARBA" id="ARBA00022448"/>
    </source>
</evidence>
<organism evidence="9 10">
    <name type="scientific">Leclercia adecarboxylata</name>
    <dbReference type="NCBI Taxonomy" id="83655"/>
    <lineage>
        <taxon>Bacteria</taxon>
        <taxon>Pseudomonadati</taxon>
        <taxon>Pseudomonadota</taxon>
        <taxon>Gammaproteobacteria</taxon>
        <taxon>Enterobacterales</taxon>
        <taxon>Enterobacteriaceae</taxon>
        <taxon>Leclercia</taxon>
    </lineage>
</organism>
<dbReference type="Proteomes" id="UP000310719">
    <property type="component" value="Chromosome"/>
</dbReference>
<accession>A0A4U9HXX5</accession>
<dbReference type="AlphaFoldDB" id="A0A4U9HXX5"/>
<dbReference type="Pfam" id="PF03591">
    <property type="entry name" value="AzlC"/>
    <property type="match status" value="1"/>
</dbReference>
<evidence type="ECO:0000256" key="5">
    <source>
        <dbReference type="ARBA" id="ARBA00022692"/>
    </source>
</evidence>
<evidence type="ECO:0000256" key="1">
    <source>
        <dbReference type="ARBA" id="ARBA00004651"/>
    </source>
</evidence>
<dbReference type="STRING" id="83655.APT61_09080"/>
<dbReference type="InterPro" id="IPR011606">
    <property type="entry name" value="Brnchd-chn_aa_trnsp_permease"/>
</dbReference>
<gene>
    <name evidence="9" type="ORF">NCTC13032_04181</name>
</gene>
<evidence type="ECO:0000313" key="9">
    <source>
        <dbReference type="EMBL" id="VTP69280.1"/>
    </source>
</evidence>
<sequence>MPAGAIGTLSGFTTGQIALLASALYAGSAQFLFLLPVGGGAEMASVVLSVLLVNLRYLLMSSSMSVFFRDYTALQKVVSGLLLTDETFGVAVQRASPQAKSAIAGCWV</sequence>
<evidence type="ECO:0000313" key="10">
    <source>
        <dbReference type="Proteomes" id="UP000310719"/>
    </source>
</evidence>
<dbReference type="PANTHER" id="PTHR34979:SF1">
    <property type="entry name" value="INNER MEMBRANE PROTEIN YGAZ"/>
    <property type="match status" value="1"/>
</dbReference>
<protein>
    <submittedName>
        <fullName evidence="9">AzlC protein</fullName>
    </submittedName>
</protein>
<comment type="similarity">
    <text evidence="2">Belongs to the AzlC family.</text>
</comment>
<keyword evidence="7 8" id="KW-0472">Membrane</keyword>
<dbReference type="GO" id="GO:1903785">
    <property type="term" value="P:L-valine transmembrane transport"/>
    <property type="evidence" value="ECO:0007669"/>
    <property type="project" value="TreeGrafter"/>
</dbReference>
<keyword evidence="6 8" id="KW-1133">Transmembrane helix</keyword>
<evidence type="ECO:0000256" key="4">
    <source>
        <dbReference type="ARBA" id="ARBA00022475"/>
    </source>
</evidence>
<reference evidence="9 10" key="1">
    <citation type="submission" date="2019-05" db="EMBL/GenBank/DDBJ databases">
        <authorList>
            <consortium name="Pathogen Informatics"/>
        </authorList>
    </citation>
    <scope>NUCLEOTIDE SEQUENCE [LARGE SCALE GENOMIC DNA]</scope>
    <source>
        <strain evidence="9 10">NCTC13032</strain>
    </source>
</reference>
<evidence type="ECO:0000256" key="7">
    <source>
        <dbReference type="ARBA" id="ARBA00023136"/>
    </source>
</evidence>
<evidence type="ECO:0000256" key="6">
    <source>
        <dbReference type="ARBA" id="ARBA00022989"/>
    </source>
</evidence>
<proteinExistence type="inferred from homology"/>
<evidence type="ECO:0000256" key="8">
    <source>
        <dbReference type="SAM" id="Phobius"/>
    </source>
</evidence>
<keyword evidence="5 8" id="KW-0812">Transmembrane</keyword>
<dbReference type="PANTHER" id="PTHR34979">
    <property type="entry name" value="INNER MEMBRANE PROTEIN YGAZ"/>
    <property type="match status" value="1"/>
</dbReference>
<name>A0A4U9HXX5_9ENTR</name>
<evidence type="ECO:0000256" key="2">
    <source>
        <dbReference type="ARBA" id="ARBA00010735"/>
    </source>
</evidence>
<comment type="subcellular location">
    <subcellularLocation>
        <location evidence="1">Cell membrane</location>
        <topology evidence="1">Multi-pass membrane protein</topology>
    </subcellularLocation>
</comment>